<dbReference type="Gene3D" id="3.40.50.300">
    <property type="entry name" value="P-loop containing nucleotide triphosphate hydrolases"/>
    <property type="match status" value="1"/>
</dbReference>
<dbReference type="UniPathway" id="UPA00579">
    <property type="reaction ID" value="UER00640"/>
</dbReference>
<dbReference type="FunFam" id="3.40.50.300:FF:000339">
    <property type="entry name" value="Uridine kinase"/>
    <property type="match status" value="1"/>
</dbReference>
<sequence>MSSLVESLEHALSPPAMNSDLLKKFKLGTVNQHAGPLIIGVAGGSASGKTSVCKVIEGMMNRSATVVALDSFYHDLTEEQKLNPSAVNYDHPEMFDFDALIEVVQGLRRGEAVQVPVYDYVTSSRVEYTTVPPADIVLIEGIFVLLHEELRDLFDLKIFVDTDSDERLARRIERDIAERGRTVQSVLTQYRQTVKPAHDDFIQPTMRNADVIVPRGVDNKSALDMIVSYLQFVVLQHSGMNSPAVSHAQLPSMNHGYNGHL</sequence>
<evidence type="ECO:0000256" key="5">
    <source>
        <dbReference type="ARBA" id="ARBA00022777"/>
    </source>
</evidence>
<protein>
    <recommendedName>
        <fullName evidence="6">Uridine kinase</fullName>
        <ecNumber evidence="6">2.7.1.48</ecNumber>
    </recommendedName>
</protein>
<keyword evidence="3 6" id="KW-0808">Transferase</keyword>
<dbReference type="GO" id="GO:0005524">
    <property type="term" value="F:ATP binding"/>
    <property type="evidence" value="ECO:0007669"/>
    <property type="project" value="UniProtKB-KW"/>
</dbReference>
<keyword evidence="6" id="KW-0067">ATP-binding</keyword>
<evidence type="ECO:0000259" key="7">
    <source>
        <dbReference type="Pfam" id="PF00485"/>
    </source>
</evidence>
<dbReference type="NCBIfam" id="TIGR00235">
    <property type="entry name" value="udk"/>
    <property type="match status" value="1"/>
</dbReference>
<dbReference type="InterPro" id="IPR006083">
    <property type="entry name" value="PRK/URK"/>
</dbReference>
<dbReference type="OrthoDB" id="10257085at2759"/>
<dbReference type="InterPro" id="IPR027417">
    <property type="entry name" value="P-loop_NTPase"/>
</dbReference>
<dbReference type="GO" id="GO:0044206">
    <property type="term" value="P:UMP salvage"/>
    <property type="evidence" value="ECO:0007669"/>
    <property type="project" value="UniProtKB-UniPathway"/>
</dbReference>
<comment type="pathway">
    <text evidence="2 6">Pyrimidine metabolism; CTP biosynthesis via salvage pathway; CTP from cytidine: step 1/3.</text>
</comment>
<evidence type="ECO:0000256" key="1">
    <source>
        <dbReference type="ARBA" id="ARBA00004690"/>
    </source>
</evidence>
<reference evidence="8" key="1">
    <citation type="submission" date="2021-05" db="EMBL/GenBank/DDBJ databases">
        <title>A free-living protist that lacks canonical eukaryotic 1 DNA replication and segregation systems.</title>
        <authorList>
            <person name="Salas-Leiva D.E."/>
            <person name="Tromer E.C."/>
            <person name="Curtis B.A."/>
            <person name="Jerlstrom-Hultqvist J."/>
            <person name="Kolisko M."/>
            <person name="Yi Z."/>
            <person name="Salas-Leiva J.S."/>
            <person name="Gallot-Lavallee L."/>
            <person name="Kops G.J.P.L."/>
            <person name="Archibald J.M."/>
            <person name="Simpson A.G.B."/>
            <person name="Roger A.J."/>
        </authorList>
    </citation>
    <scope>NUCLEOTIDE SEQUENCE</scope>
    <source>
        <strain evidence="8">BICM</strain>
    </source>
</reference>
<accession>A0A8J6B3G6</accession>
<evidence type="ECO:0000256" key="2">
    <source>
        <dbReference type="ARBA" id="ARBA00004784"/>
    </source>
</evidence>
<organism evidence="8 9">
    <name type="scientific">Carpediemonas membranifera</name>
    <dbReference type="NCBI Taxonomy" id="201153"/>
    <lineage>
        <taxon>Eukaryota</taxon>
        <taxon>Metamonada</taxon>
        <taxon>Carpediemonas-like organisms</taxon>
        <taxon>Carpediemonas</taxon>
    </lineage>
</organism>
<comment type="caution">
    <text evidence="8">The sequence shown here is derived from an EMBL/GenBank/DDBJ whole genome shotgun (WGS) entry which is preliminary data.</text>
</comment>
<comment type="pathway">
    <text evidence="1 6">Pyrimidine metabolism; UMP biosynthesis via salvage pathway; UMP from uridine: step 1/1.</text>
</comment>
<dbReference type="InterPro" id="IPR000764">
    <property type="entry name" value="Uridine_kinase-like"/>
</dbReference>
<dbReference type="PRINTS" id="PR00988">
    <property type="entry name" value="URIDINKINASE"/>
</dbReference>
<keyword evidence="9" id="KW-1185">Reference proteome</keyword>
<dbReference type="Pfam" id="PF00485">
    <property type="entry name" value="PRK"/>
    <property type="match status" value="1"/>
</dbReference>
<dbReference type="Proteomes" id="UP000717585">
    <property type="component" value="Unassembled WGS sequence"/>
</dbReference>
<keyword evidence="5 6" id="KW-0418">Kinase</keyword>
<evidence type="ECO:0000256" key="3">
    <source>
        <dbReference type="ARBA" id="ARBA00022679"/>
    </source>
</evidence>
<evidence type="ECO:0000313" key="8">
    <source>
        <dbReference type="EMBL" id="KAG9397530.1"/>
    </source>
</evidence>
<dbReference type="GO" id="GO:0004849">
    <property type="term" value="F:uridine kinase activity"/>
    <property type="evidence" value="ECO:0007669"/>
    <property type="project" value="UniProtKB-EC"/>
</dbReference>
<evidence type="ECO:0000256" key="4">
    <source>
        <dbReference type="ARBA" id="ARBA00022741"/>
    </source>
</evidence>
<keyword evidence="4 6" id="KW-0547">Nucleotide-binding</keyword>
<comment type="similarity">
    <text evidence="6">Belongs to the uridine kinase family.</text>
</comment>
<dbReference type="AlphaFoldDB" id="A0A8J6B3G6"/>
<dbReference type="EC" id="2.7.1.48" evidence="6"/>
<dbReference type="EMBL" id="JAHDYR010000001">
    <property type="protein sequence ID" value="KAG9397530.1"/>
    <property type="molecule type" value="Genomic_DNA"/>
</dbReference>
<dbReference type="NCBIfam" id="NF004018">
    <property type="entry name" value="PRK05480.1"/>
    <property type="match status" value="1"/>
</dbReference>
<evidence type="ECO:0000256" key="6">
    <source>
        <dbReference type="RuleBase" id="RU003825"/>
    </source>
</evidence>
<proteinExistence type="inferred from homology"/>
<dbReference type="CDD" id="cd02023">
    <property type="entry name" value="UMPK"/>
    <property type="match status" value="1"/>
</dbReference>
<feature type="domain" description="Phosphoribulokinase/uridine kinase" evidence="7">
    <location>
        <begin position="38"/>
        <end position="220"/>
    </location>
</feature>
<evidence type="ECO:0000313" key="9">
    <source>
        <dbReference type="Proteomes" id="UP000717585"/>
    </source>
</evidence>
<comment type="catalytic activity">
    <reaction evidence="6">
        <text>uridine + ATP = UMP + ADP + H(+)</text>
        <dbReference type="Rhea" id="RHEA:16825"/>
        <dbReference type="ChEBI" id="CHEBI:15378"/>
        <dbReference type="ChEBI" id="CHEBI:16704"/>
        <dbReference type="ChEBI" id="CHEBI:30616"/>
        <dbReference type="ChEBI" id="CHEBI:57865"/>
        <dbReference type="ChEBI" id="CHEBI:456216"/>
        <dbReference type="EC" id="2.7.1.48"/>
    </reaction>
</comment>
<comment type="catalytic activity">
    <reaction evidence="6">
        <text>cytidine + ATP = CMP + ADP + H(+)</text>
        <dbReference type="Rhea" id="RHEA:24674"/>
        <dbReference type="ChEBI" id="CHEBI:15378"/>
        <dbReference type="ChEBI" id="CHEBI:17562"/>
        <dbReference type="ChEBI" id="CHEBI:30616"/>
        <dbReference type="ChEBI" id="CHEBI:60377"/>
        <dbReference type="ChEBI" id="CHEBI:456216"/>
        <dbReference type="EC" id="2.7.1.48"/>
    </reaction>
</comment>
<dbReference type="SUPFAM" id="SSF52540">
    <property type="entry name" value="P-loop containing nucleoside triphosphate hydrolases"/>
    <property type="match status" value="1"/>
</dbReference>
<dbReference type="PANTHER" id="PTHR10285">
    <property type="entry name" value="URIDINE KINASE"/>
    <property type="match status" value="1"/>
</dbReference>
<name>A0A8J6B3G6_9EUKA</name>
<dbReference type="UniPathway" id="UPA00574">
    <property type="reaction ID" value="UER00637"/>
</dbReference>
<gene>
    <name evidence="8" type="ORF">J8273_0660</name>
</gene>
<dbReference type="GO" id="GO:0044211">
    <property type="term" value="P:CTP salvage"/>
    <property type="evidence" value="ECO:0007669"/>
    <property type="project" value="UniProtKB-UniPathway"/>
</dbReference>